<dbReference type="PANTHER" id="PTHR38042">
    <property type="entry name" value="UROPORPHYRINOGEN-III SYNTHASE, CHLOROPLASTIC"/>
    <property type="match status" value="1"/>
</dbReference>
<dbReference type="SUPFAM" id="SSF69618">
    <property type="entry name" value="HemD-like"/>
    <property type="match status" value="1"/>
</dbReference>
<dbReference type="Pfam" id="PF02602">
    <property type="entry name" value="HEM4"/>
    <property type="match status" value="1"/>
</dbReference>
<evidence type="ECO:0000256" key="1">
    <source>
        <dbReference type="ARBA" id="ARBA00004772"/>
    </source>
</evidence>
<evidence type="ECO:0000256" key="8">
    <source>
        <dbReference type="ARBA" id="ARBA00048617"/>
    </source>
</evidence>
<gene>
    <name evidence="11" type="ORF">ACFPTN_10015</name>
</gene>
<comment type="pathway">
    <text evidence="1 9">Porphyrin-containing compound metabolism; protoporphyrin-IX biosynthesis; coproporphyrinogen-III from 5-aminolevulinate: step 3/4.</text>
</comment>
<sequence length="268" mass="28446">MTQATQPRGPGGEKKGLAGRCIVVTRPQEQAESLCQAIREAGGEAFPFPVLAIGPAPDDSGLRSIADRLDDFDLAFFVSPNAVRHALDSLLPRRAWPARLRVATVGKGSECELARYGFREVIAPQDGFDSEAVIALPEFAADAVAGRRVVIFRGDGGRDLLADTLRERGAAVEFATVYRRFRPDLDPAPLLARARSGRLDALLLTSSEGVDNLVAMVGAEGMAVLNAVPVFAPHPRIAARARDAGFHAVIETGAGDGGMLRALLSHFG</sequence>
<comment type="function">
    <text evidence="6 9">Catalyzes cyclization of the linear tetrapyrrole, hydroxymethylbilane, to the macrocyclic uroporphyrinogen III.</text>
</comment>
<comment type="similarity">
    <text evidence="2 9">Belongs to the uroporphyrinogen-III synthase family.</text>
</comment>
<evidence type="ECO:0000256" key="7">
    <source>
        <dbReference type="ARBA" id="ARBA00040167"/>
    </source>
</evidence>
<evidence type="ECO:0000256" key="4">
    <source>
        <dbReference type="ARBA" id="ARBA00023239"/>
    </source>
</evidence>
<evidence type="ECO:0000256" key="9">
    <source>
        <dbReference type="RuleBase" id="RU366031"/>
    </source>
</evidence>
<evidence type="ECO:0000313" key="11">
    <source>
        <dbReference type="EMBL" id="MFC5769707.1"/>
    </source>
</evidence>
<organism evidence="11 12">
    <name type="scientific">Thauera sinica</name>
    <dbReference type="NCBI Taxonomy" id="2665146"/>
    <lineage>
        <taxon>Bacteria</taxon>
        <taxon>Pseudomonadati</taxon>
        <taxon>Pseudomonadota</taxon>
        <taxon>Betaproteobacteria</taxon>
        <taxon>Rhodocyclales</taxon>
        <taxon>Zoogloeaceae</taxon>
        <taxon>Thauera</taxon>
    </lineage>
</organism>
<dbReference type="InterPro" id="IPR036108">
    <property type="entry name" value="4pyrrol_syn_uPrphyn_synt_sf"/>
</dbReference>
<accession>A0ABW1ARB6</accession>
<proteinExistence type="inferred from homology"/>
<evidence type="ECO:0000259" key="10">
    <source>
        <dbReference type="Pfam" id="PF02602"/>
    </source>
</evidence>
<dbReference type="InterPro" id="IPR003754">
    <property type="entry name" value="4pyrrol_synth_uPrphyn_synth"/>
</dbReference>
<comment type="caution">
    <text evidence="11">The sequence shown here is derived from an EMBL/GenBank/DDBJ whole genome shotgun (WGS) entry which is preliminary data.</text>
</comment>
<comment type="catalytic activity">
    <reaction evidence="8 9">
        <text>hydroxymethylbilane = uroporphyrinogen III + H2O</text>
        <dbReference type="Rhea" id="RHEA:18965"/>
        <dbReference type="ChEBI" id="CHEBI:15377"/>
        <dbReference type="ChEBI" id="CHEBI:57308"/>
        <dbReference type="ChEBI" id="CHEBI:57845"/>
        <dbReference type="EC" id="4.2.1.75"/>
    </reaction>
</comment>
<dbReference type="CDD" id="cd06578">
    <property type="entry name" value="HemD"/>
    <property type="match status" value="1"/>
</dbReference>
<evidence type="ECO:0000313" key="12">
    <source>
        <dbReference type="Proteomes" id="UP001595974"/>
    </source>
</evidence>
<dbReference type="PANTHER" id="PTHR38042:SF1">
    <property type="entry name" value="UROPORPHYRINOGEN-III SYNTHASE, CHLOROPLASTIC"/>
    <property type="match status" value="1"/>
</dbReference>
<evidence type="ECO:0000256" key="3">
    <source>
        <dbReference type="ARBA" id="ARBA00013109"/>
    </source>
</evidence>
<dbReference type="Gene3D" id="3.40.50.10090">
    <property type="match status" value="2"/>
</dbReference>
<reference evidence="12" key="1">
    <citation type="journal article" date="2019" name="Int. J. Syst. Evol. Microbiol.">
        <title>The Global Catalogue of Microorganisms (GCM) 10K type strain sequencing project: providing services to taxonomists for standard genome sequencing and annotation.</title>
        <authorList>
            <consortium name="The Broad Institute Genomics Platform"/>
            <consortium name="The Broad Institute Genome Sequencing Center for Infectious Disease"/>
            <person name="Wu L."/>
            <person name="Ma J."/>
        </authorList>
    </citation>
    <scope>NUCLEOTIDE SEQUENCE [LARGE SCALE GENOMIC DNA]</scope>
    <source>
        <strain evidence="12">SHR3</strain>
    </source>
</reference>
<dbReference type="EC" id="4.2.1.75" evidence="3 9"/>
<dbReference type="InterPro" id="IPR039793">
    <property type="entry name" value="UROS/Hem4"/>
</dbReference>
<evidence type="ECO:0000256" key="6">
    <source>
        <dbReference type="ARBA" id="ARBA00037589"/>
    </source>
</evidence>
<dbReference type="EMBL" id="JBHSOG010000032">
    <property type="protein sequence ID" value="MFC5769707.1"/>
    <property type="molecule type" value="Genomic_DNA"/>
</dbReference>
<name>A0ABW1ARB6_9RHOO</name>
<keyword evidence="5 9" id="KW-0627">Porphyrin biosynthesis</keyword>
<evidence type="ECO:0000256" key="5">
    <source>
        <dbReference type="ARBA" id="ARBA00023244"/>
    </source>
</evidence>
<protein>
    <recommendedName>
        <fullName evidence="7 9">Uroporphyrinogen-III synthase</fullName>
        <ecNumber evidence="3 9">4.2.1.75</ecNumber>
    </recommendedName>
</protein>
<keyword evidence="4 9" id="KW-0456">Lyase</keyword>
<feature type="domain" description="Tetrapyrrole biosynthesis uroporphyrinogen III synthase" evidence="10">
    <location>
        <begin position="34"/>
        <end position="253"/>
    </location>
</feature>
<keyword evidence="12" id="KW-1185">Reference proteome</keyword>
<dbReference type="RefSeq" id="WP_096452097.1">
    <property type="nucleotide sequence ID" value="NZ_JBHSOG010000032.1"/>
</dbReference>
<evidence type="ECO:0000256" key="2">
    <source>
        <dbReference type="ARBA" id="ARBA00008133"/>
    </source>
</evidence>
<dbReference type="Proteomes" id="UP001595974">
    <property type="component" value="Unassembled WGS sequence"/>
</dbReference>